<keyword evidence="7" id="KW-1185">Reference proteome</keyword>
<dbReference type="InterPro" id="IPR018211">
    <property type="entry name" value="ADH_Fe_CS"/>
</dbReference>
<dbReference type="InterPro" id="IPR001670">
    <property type="entry name" value="ADH_Fe/GldA"/>
</dbReference>
<evidence type="ECO:0000259" key="5">
    <source>
        <dbReference type="Pfam" id="PF25137"/>
    </source>
</evidence>
<dbReference type="GO" id="GO:0046872">
    <property type="term" value="F:metal ion binding"/>
    <property type="evidence" value="ECO:0007669"/>
    <property type="project" value="InterPro"/>
</dbReference>
<evidence type="ECO:0000259" key="4">
    <source>
        <dbReference type="Pfam" id="PF00465"/>
    </source>
</evidence>
<keyword evidence="2" id="KW-0560">Oxidoreductase</keyword>
<accession>A0A1Y5X0T7</accession>
<dbReference type="CDD" id="cd08192">
    <property type="entry name" value="MAR-like"/>
    <property type="match status" value="1"/>
</dbReference>
<dbReference type="GO" id="GO:0004022">
    <property type="term" value="F:alcohol dehydrogenase (NAD+) activity"/>
    <property type="evidence" value="ECO:0007669"/>
    <property type="project" value="TreeGrafter"/>
</dbReference>
<reference evidence="6 7" key="1">
    <citation type="submission" date="2017-04" db="EMBL/GenBank/DDBJ databases">
        <authorList>
            <person name="Afonso C.L."/>
            <person name="Miller P.J."/>
            <person name="Scott M.A."/>
            <person name="Spackman E."/>
            <person name="Goraichik I."/>
            <person name="Dimitrov K.M."/>
            <person name="Suarez D.L."/>
            <person name="Swayne D.E."/>
        </authorList>
    </citation>
    <scope>NUCLEOTIDE SEQUENCE [LARGE SCALE GENOMIC DNA]</scope>
    <source>
        <strain evidence="6 7">DSM 43828</strain>
    </source>
</reference>
<dbReference type="EMBL" id="FWXV01000001">
    <property type="protein sequence ID" value="SMC63880.1"/>
    <property type="molecule type" value="Genomic_DNA"/>
</dbReference>
<dbReference type="OrthoDB" id="323926at2"/>
<dbReference type="Gene3D" id="1.20.1090.10">
    <property type="entry name" value="Dehydroquinate synthase-like - alpha domain"/>
    <property type="match status" value="1"/>
</dbReference>
<feature type="domain" description="Alcohol dehydrogenase iron-type/glycerol dehydrogenase GldA" evidence="4">
    <location>
        <begin position="20"/>
        <end position="188"/>
    </location>
</feature>
<name>A0A1Y5X0T7_KIBAR</name>
<dbReference type="PANTHER" id="PTHR11496">
    <property type="entry name" value="ALCOHOL DEHYDROGENASE"/>
    <property type="match status" value="1"/>
</dbReference>
<protein>
    <submittedName>
        <fullName evidence="6">Alcohol dehydrogenase, class IV</fullName>
    </submittedName>
</protein>
<keyword evidence="3" id="KW-0520">NAD</keyword>
<dbReference type="InterPro" id="IPR039697">
    <property type="entry name" value="Alcohol_dehydrogenase_Fe"/>
</dbReference>
<dbReference type="SUPFAM" id="SSF56796">
    <property type="entry name" value="Dehydroquinate synthase-like"/>
    <property type="match status" value="1"/>
</dbReference>
<evidence type="ECO:0000313" key="7">
    <source>
        <dbReference type="Proteomes" id="UP000192674"/>
    </source>
</evidence>
<dbReference type="Pfam" id="PF00465">
    <property type="entry name" value="Fe-ADH"/>
    <property type="match status" value="1"/>
</dbReference>
<dbReference type="PROSITE" id="PS00060">
    <property type="entry name" value="ADH_IRON_2"/>
    <property type="match status" value="1"/>
</dbReference>
<dbReference type="PANTHER" id="PTHR11496:SF102">
    <property type="entry name" value="ALCOHOL DEHYDROGENASE 4"/>
    <property type="match status" value="1"/>
</dbReference>
<evidence type="ECO:0000256" key="3">
    <source>
        <dbReference type="ARBA" id="ARBA00023027"/>
    </source>
</evidence>
<organism evidence="6 7">
    <name type="scientific">Kibdelosporangium aridum</name>
    <dbReference type="NCBI Taxonomy" id="2030"/>
    <lineage>
        <taxon>Bacteria</taxon>
        <taxon>Bacillati</taxon>
        <taxon>Actinomycetota</taxon>
        <taxon>Actinomycetes</taxon>
        <taxon>Pseudonocardiales</taxon>
        <taxon>Pseudonocardiaceae</taxon>
        <taxon>Kibdelosporangium</taxon>
    </lineage>
</organism>
<evidence type="ECO:0000256" key="2">
    <source>
        <dbReference type="ARBA" id="ARBA00023002"/>
    </source>
</evidence>
<proteinExistence type="inferred from homology"/>
<dbReference type="Proteomes" id="UP000192674">
    <property type="component" value="Unassembled WGS sequence"/>
</dbReference>
<sequence length="391" mass="41416">MSDSEIRPLAGKFTTAPTESVHFGPGSIGALAEECDRLGVTRLLVVASPSLMARFDVEQCLQRATGGRVAAVFDGSRPHVPHDAVLAGVRTAADANVDGLLSIGGGSAIDLTKAIAMGVTRNVVTRDDLLACRPYSADGTSSVPQLSVSTTLSAGEFTGFIGVTDTVRQVKDIYGAQCFAPRAVILDPEITVHTPRPVWVATGFKAIDHAIEALCSADAQPVVDALATDALRRLVRHLPSSYEDAWNHHAVGQCQVGAWESIFGLPNVRFGLSHGLGHQLGARLGIPHGITSCVLLPSVLEFNLEYTRAPQQVIAGILATGTGADPRLGAAELLRRFITTQNLPTRLRELDIRQADLPALARESAADVLGAANPRPVTSEAEVIEVLRRAW</sequence>
<dbReference type="Pfam" id="PF25137">
    <property type="entry name" value="ADH_Fe_C"/>
    <property type="match status" value="1"/>
</dbReference>
<evidence type="ECO:0000256" key="1">
    <source>
        <dbReference type="ARBA" id="ARBA00007358"/>
    </source>
</evidence>
<dbReference type="InterPro" id="IPR056798">
    <property type="entry name" value="ADH_Fe_C"/>
</dbReference>
<feature type="domain" description="Fe-containing alcohol dehydrogenase-like C-terminal" evidence="5">
    <location>
        <begin position="200"/>
        <end position="391"/>
    </location>
</feature>
<dbReference type="Gene3D" id="3.40.50.1970">
    <property type="match status" value="1"/>
</dbReference>
<dbReference type="RefSeq" id="WP_084424901.1">
    <property type="nucleotide sequence ID" value="NZ_FWXV01000001.1"/>
</dbReference>
<dbReference type="AlphaFoldDB" id="A0A1Y5X0T7"/>
<evidence type="ECO:0000313" key="6">
    <source>
        <dbReference type="EMBL" id="SMC63880.1"/>
    </source>
</evidence>
<gene>
    <name evidence="6" type="ORF">SAMN05661093_01093</name>
</gene>
<comment type="similarity">
    <text evidence="1">Belongs to the iron-containing alcohol dehydrogenase family.</text>
</comment>